<sequence>MLEQVIHDTIRTLRVNLNNILYRGVQFTPLGSITANRNLRVIKSKDAQNALVMATVDNIRVLPGVVNHVEVQAKVHVLLDKGPRLRTVPVHLERRL</sequence>
<reference evidence="1 2" key="1">
    <citation type="journal article" date="2007" name="Virology">
        <title>Sequence and annotation of the 314-kb MT325 and the 321-kb FR483 viruses that infect Chlorella Pbi.</title>
        <authorList>
            <person name="Fitzgerald L.A."/>
            <person name="Graves M.V."/>
            <person name="Li X."/>
            <person name="Feldblyum T."/>
            <person name="Hartigan J."/>
            <person name="Van Etten J.L."/>
        </authorList>
    </citation>
    <scope>NUCLEOTIDE SEQUENCE [LARGE SCALE GENOMIC DNA]</scope>
    <source>
        <strain evidence="1 2">MT325</strain>
    </source>
</reference>
<evidence type="ECO:0000313" key="2">
    <source>
        <dbReference type="Proteomes" id="UP000246715"/>
    </source>
</evidence>
<protein>
    <submittedName>
        <fullName evidence="1">Uncharacterized protein m469L</fullName>
    </submittedName>
</protein>
<proteinExistence type="predicted"/>
<accession>A7IUJ9</accession>
<dbReference type="EMBL" id="DQ491001">
    <property type="protein sequence ID" value="ABT14023.1"/>
    <property type="molecule type" value="Genomic_DNA"/>
</dbReference>
<dbReference type="Proteomes" id="UP000246715">
    <property type="component" value="Segment"/>
</dbReference>
<name>A7IUJ9_PBCVM</name>
<evidence type="ECO:0000313" key="1">
    <source>
        <dbReference type="EMBL" id="ABT14023.1"/>
    </source>
</evidence>
<organism evidence="1 2">
    <name type="scientific">Paramecium bursaria Chlorella virus MT325</name>
    <name type="common">PBCV-MT325</name>
    <dbReference type="NCBI Taxonomy" id="346932"/>
    <lineage>
        <taxon>Viruses</taxon>
        <taxon>Varidnaviria</taxon>
        <taxon>Bamfordvirae</taxon>
        <taxon>Nucleocytoviricota</taxon>
        <taxon>Megaviricetes</taxon>
        <taxon>Algavirales</taxon>
        <taxon>Phycodnaviridae</taxon>
        <taxon>Chlorovirus</taxon>
        <taxon>Chlorovirus conductrix</taxon>
        <taxon>Paramecium bursaria Chlorella virus A1</taxon>
    </lineage>
</organism>
<organismHost>
    <name type="scientific">Paramecium bursaria</name>
    <dbReference type="NCBI Taxonomy" id="74790"/>
</organismHost>
<gene>
    <name evidence="1" type="primary">m469L</name>
    <name evidence="1" type="ORF">MT325_m469L</name>
</gene>